<dbReference type="Proteomes" id="UP001500957">
    <property type="component" value="Unassembled WGS sequence"/>
</dbReference>
<sequence>MGAGRAGASALDGTAPDGTALDGSGPDAGSVRSGAAAGRTRFAGVPEPGIGRSSKSVSIALTLGRGARCGGARTGPRNQVQE</sequence>
<evidence type="ECO:0000256" key="1">
    <source>
        <dbReference type="SAM" id="MobiDB-lite"/>
    </source>
</evidence>
<evidence type="ECO:0000313" key="3">
    <source>
        <dbReference type="Proteomes" id="UP001500957"/>
    </source>
</evidence>
<proteinExistence type="predicted"/>
<reference evidence="2 3" key="1">
    <citation type="journal article" date="2019" name="Int. J. Syst. Evol. Microbiol.">
        <title>The Global Catalogue of Microorganisms (GCM) 10K type strain sequencing project: providing services to taxonomists for standard genome sequencing and annotation.</title>
        <authorList>
            <consortium name="The Broad Institute Genomics Platform"/>
            <consortium name="The Broad Institute Genome Sequencing Center for Infectious Disease"/>
            <person name="Wu L."/>
            <person name="Ma J."/>
        </authorList>
    </citation>
    <scope>NUCLEOTIDE SEQUENCE [LARGE SCALE GENOMIC DNA]</scope>
    <source>
        <strain evidence="2 3">JCM 10671</strain>
    </source>
</reference>
<dbReference type="EMBL" id="BAAAHE010000010">
    <property type="protein sequence ID" value="GAA0613976.1"/>
    <property type="molecule type" value="Genomic_DNA"/>
</dbReference>
<accession>A0ABN1GLF9</accession>
<gene>
    <name evidence="2" type="ORF">GCM10009547_14830</name>
</gene>
<protein>
    <submittedName>
        <fullName evidence="2">Uncharacterized protein</fullName>
    </submittedName>
</protein>
<evidence type="ECO:0000313" key="2">
    <source>
        <dbReference type="EMBL" id="GAA0613976.1"/>
    </source>
</evidence>
<feature type="region of interest" description="Disordered" evidence="1">
    <location>
        <begin position="1"/>
        <end position="53"/>
    </location>
</feature>
<keyword evidence="3" id="KW-1185">Reference proteome</keyword>
<feature type="compositionally biased region" description="Low complexity" evidence="1">
    <location>
        <begin position="28"/>
        <end position="39"/>
    </location>
</feature>
<comment type="caution">
    <text evidence="2">The sequence shown here is derived from an EMBL/GenBank/DDBJ whole genome shotgun (WGS) entry which is preliminary data.</text>
</comment>
<name>A0ABN1GLF9_9ACTN</name>
<organism evidence="2 3">
    <name type="scientific">Sporichthya brevicatena</name>
    <dbReference type="NCBI Taxonomy" id="171442"/>
    <lineage>
        <taxon>Bacteria</taxon>
        <taxon>Bacillati</taxon>
        <taxon>Actinomycetota</taxon>
        <taxon>Actinomycetes</taxon>
        <taxon>Sporichthyales</taxon>
        <taxon>Sporichthyaceae</taxon>
        <taxon>Sporichthya</taxon>
    </lineage>
</organism>